<sequence length="241" mass="25527">MILGGTAEANALAKRLADERPATRTILSLAGRTKDPVLAAAETRIGGFGGVAGLAAFMASEGVTRLVDATHPFAVGISRGATAAARLAGTPRLALVRPAWEPMPSDRWIDADCLRGAASALPAKCRAFLALGRQHLAPFARRLDVRFAVRMVDPPADPLPFPAELVFGLPSADWREEAALFERLEITHLVSRNSGGAASYPKIEAARRLGFPVVMIRRMAAPELPTAATVEEVMAWLSASA</sequence>
<dbReference type="EC" id="1.3.1.106" evidence="4"/>
<dbReference type="InterPro" id="IPR003723">
    <property type="entry name" value="Precorrin-6x_reduct"/>
</dbReference>
<protein>
    <submittedName>
        <fullName evidence="4">Cobalt-precorrin-6A reductase</fullName>
        <ecNumber evidence="4">1.3.1.106</ecNumber>
    </submittedName>
</protein>
<keyword evidence="3 4" id="KW-0560">Oxidoreductase</keyword>
<dbReference type="Proteomes" id="UP000432089">
    <property type="component" value="Unassembled WGS sequence"/>
</dbReference>
<organism evidence="4 5">
    <name type="scientific">Plantimonas leprariae</name>
    <dbReference type="NCBI Taxonomy" id="2615207"/>
    <lineage>
        <taxon>Bacteria</taxon>
        <taxon>Pseudomonadati</taxon>
        <taxon>Pseudomonadota</taxon>
        <taxon>Alphaproteobacteria</taxon>
        <taxon>Hyphomicrobiales</taxon>
        <taxon>Aurantimonadaceae</taxon>
        <taxon>Plantimonas</taxon>
    </lineage>
</organism>
<proteinExistence type="predicted"/>
<accession>A0A7V7TWD3</accession>
<dbReference type="PANTHER" id="PTHR36925">
    <property type="entry name" value="COBALT-PRECORRIN-6A REDUCTASE"/>
    <property type="match status" value="1"/>
</dbReference>
<dbReference type="GO" id="GO:0009236">
    <property type="term" value="P:cobalamin biosynthetic process"/>
    <property type="evidence" value="ECO:0007669"/>
    <property type="project" value="UniProtKB-UniPathway"/>
</dbReference>
<dbReference type="AlphaFoldDB" id="A0A7V7TWD3"/>
<evidence type="ECO:0000313" key="4">
    <source>
        <dbReference type="EMBL" id="KAB0679710.1"/>
    </source>
</evidence>
<dbReference type="EMBL" id="VZDO01000009">
    <property type="protein sequence ID" value="KAB0679710.1"/>
    <property type="molecule type" value="Genomic_DNA"/>
</dbReference>
<evidence type="ECO:0000256" key="1">
    <source>
        <dbReference type="ARBA" id="ARBA00004953"/>
    </source>
</evidence>
<keyword evidence="5" id="KW-1185">Reference proteome</keyword>
<keyword evidence="2" id="KW-0169">Cobalamin biosynthesis</keyword>
<evidence type="ECO:0000256" key="2">
    <source>
        <dbReference type="ARBA" id="ARBA00022573"/>
    </source>
</evidence>
<comment type="pathway">
    <text evidence="1">Cofactor biosynthesis; adenosylcobalamin biosynthesis.</text>
</comment>
<dbReference type="GO" id="GO:0016994">
    <property type="term" value="F:precorrin-6A reductase activity"/>
    <property type="evidence" value="ECO:0007669"/>
    <property type="project" value="InterPro"/>
</dbReference>
<dbReference type="PANTHER" id="PTHR36925:SF1">
    <property type="entry name" value="COBALT-PRECORRIN-6A REDUCTASE"/>
    <property type="match status" value="1"/>
</dbReference>
<gene>
    <name evidence="4" type="ORF">F6X38_12530</name>
</gene>
<dbReference type="NCBIfam" id="NF005968">
    <property type="entry name" value="PRK08057.1-2"/>
    <property type="match status" value="1"/>
</dbReference>
<evidence type="ECO:0000313" key="5">
    <source>
        <dbReference type="Proteomes" id="UP000432089"/>
    </source>
</evidence>
<dbReference type="UniPathway" id="UPA00148"/>
<evidence type="ECO:0000256" key="3">
    <source>
        <dbReference type="ARBA" id="ARBA00023002"/>
    </source>
</evidence>
<reference evidence="4 5" key="1">
    <citation type="submission" date="2019-09" db="EMBL/GenBank/DDBJ databases">
        <title>YIM 132180 draft genome.</title>
        <authorList>
            <person name="Zhang K."/>
        </authorList>
    </citation>
    <scope>NUCLEOTIDE SEQUENCE [LARGE SCALE GENOMIC DNA]</scope>
    <source>
        <strain evidence="4 5">YIM 132180</strain>
    </source>
</reference>
<name>A0A7V7TWD3_9HYPH</name>
<dbReference type="Pfam" id="PF02571">
    <property type="entry name" value="CbiJ"/>
    <property type="match status" value="1"/>
</dbReference>
<dbReference type="PROSITE" id="PS51014">
    <property type="entry name" value="COBK_CBIJ"/>
    <property type="match status" value="1"/>
</dbReference>
<comment type="caution">
    <text evidence="4">The sequence shown here is derived from an EMBL/GenBank/DDBJ whole genome shotgun (WGS) entry which is preliminary data.</text>
</comment>